<evidence type="ECO:0000256" key="1">
    <source>
        <dbReference type="ARBA" id="ARBA00001947"/>
    </source>
</evidence>
<comment type="similarity">
    <text evidence="3">Belongs to the peptidase M13 family.</text>
</comment>
<comment type="subcellular location">
    <subcellularLocation>
        <location evidence="2">Cell membrane</location>
        <topology evidence="2">Single-pass type II membrane protein</topology>
    </subcellularLocation>
</comment>
<evidence type="ECO:0000256" key="5">
    <source>
        <dbReference type="ARBA" id="ARBA00022723"/>
    </source>
</evidence>
<dbReference type="Gene3D" id="3.40.390.10">
    <property type="entry name" value="Collagenase (Catalytic Domain)"/>
    <property type="match status" value="1"/>
</dbReference>
<evidence type="ECO:0000256" key="7">
    <source>
        <dbReference type="ARBA" id="ARBA00022833"/>
    </source>
</evidence>
<dbReference type="InterPro" id="IPR042089">
    <property type="entry name" value="Peptidase_M13_dom_2"/>
</dbReference>
<dbReference type="InterPro" id="IPR000718">
    <property type="entry name" value="Peptidase_M13"/>
</dbReference>
<keyword evidence="9" id="KW-0732">Signal</keyword>
<dbReference type="InterPro" id="IPR018497">
    <property type="entry name" value="Peptidase_M13_C"/>
</dbReference>
<dbReference type="PANTHER" id="PTHR11733">
    <property type="entry name" value="ZINC METALLOPROTEASE FAMILY M13 NEPRILYSIN-RELATED"/>
    <property type="match status" value="1"/>
</dbReference>
<evidence type="ECO:0000256" key="2">
    <source>
        <dbReference type="ARBA" id="ARBA00004401"/>
    </source>
</evidence>
<keyword evidence="7" id="KW-0862">Zinc</keyword>
<name>A0A9C6W7U7_DROAB</name>
<accession>A0A9C6W7U7</accession>
<evidence type="ECO:0000313" key="12">
    <source>
        <dbReference type="Proteomes" id="UP000515160"/>
    </source>
</evidence>
<protein>
    <submittedName>
        <fullName evidence="13">Endothelin-converting enzyme-like 1</fullName>
    </submittedName>
</protein>
<organism evidence="12 13">
    <name type="scientific">Drosophila albomicans</name>
    <name type="common">Fruit fly</name>
    <dbReference type="NCBI Taxonomy" id="7291"/>
    <lineage>
        <taxon>Eukaryota</taxon>
        <taxon>Metazoa</taxon>
        <taxon>Ecdysozoa</taxon>
        <taxon>Arthropoda</taxon>
        <taxon>Hexapoda</taxon>
        <taxon>Insecta</taxon>
        <taxon>Pterygota</taxon>
        <taxon>Neoptera</taxon>
        <taxon>Endopterygota</taxon>
        <taxon>Diptera</taxon>
        <taxon>Brachycera</taxon>
        <taxon>Muscomorpha</taxon>
        <taxon>Ephydroidea</taxon>
        <taxon>Drosophilidae</taxon>
        <taxon>Drosophila</taxon>
    </lineage>
</organism>
<keyword evidence="12" id="KW-1185">Reference proteome</keyword>
<keyword evidence="6" id="KW-0378">Hydrolase</keyword>
<evidence type="ECO:0000256" key="4">
    <source>
        <dbReference type="ARBA" id="ARBA00022670"/>
    </source>
</evidence>
<keyword evidence="4" id="KW-0645">Protease</keyword>
<dbReference type="GeneID" id="117563775"/>
<reference evidence="13" key="1">
    <citation type="submission" date="2025-08" db="UniProtKB">
        <authorList>
            <consortium name="RefSeq"/>
        </authorList>
    </citation>
    <scope>IDENTIFICATION</scope>
    <source>
        <strain evidence="13">15112-1751.03</strain>
        <tissue evidence="13">Whole Adult</tissue>
    </source>
</reference>
<feature type="domain" description="Peptidase M13 C-terminal" evidence="10">
    <location>
        <begin position="486"/>
        <end position="655"/>
    </location>
</feature>
<evidence type="ECO:0000256" key="3">
    <source>
        <dbReference type="ARBA" id="ARBA00007357"/>
    </source>
</evidence>
<sequence length="657" mass="77132">MIRIWGICLLLASVQALPTKHLNHNATVEQEQEQEELEEETSHWNGDINLQHIQRIESYMQPEQDACHDFHAYACGNWKSVHGNVSAMSLSGSHIDQRYVQLFERLLREPQAPEHRLPMFPKLLRYYQSCLALDKPRLRHYLDHLPPRSTDHWMELLAILGRYGHHEHYIRITVAHHNASRHIIFMQAHVHELKMTLTPNIYFALRRHLDGDLPSLADLRQQFKQLDATLHRLSQSESINSDEENFKTYTLDQLQRELPGLNWTHALQLKFNATYDGQHQVQVDELPQLRQLINFLNQADARLLRLYSLSRFLQYLLQLPHNPLNNLVNNKAPSSVECVQHMRKTLYLGMNYAYEHIYYAKQRATDERIIFRVFEELKAQFSKQLQQNEFSLDANLLSALQQKVSGMAINIGNMPHNASEQFFRDREQLWQATGDFYLNHFKSLLEYNAHQAEMERTTNTTLKQLFYSFSYHGPSMQDNIDATPYFYCVSNIIIMPYAYVQLPFYHAQFWPALLYGDLGNTLGHEMLHTLDSFFVDFDAQGVQRDYGDQLRRYRQYVAGIECLNSTANITLNERTADFSGTRLALHTYLQTPMQRRQHGRLYFLQFAQFFCGQEADESHDEGSVRLNYTLSQMPEFAEVFNCTQGTPMNPVERCQFW</sequence>
<dbReference type="AlphaFoldDB" id="A0A9C6W7U7"/>
<keyword evidence="8" id="KW-0482">Metalloprotease</keyword>
<feature type="signal peptide" evidence="9">
    <location>
        <begin position="1"/>
        <end position="16"/>
    </location>
</feature>
<dbReference type="SUPFAM" id="SSF55486">
    <property type="entry name" value="Metalloproteases ('zincins'), catalytic domain"/>
    <property type="match status" value="1"/>
</dbReference>
<proteinExistence type="inferred from homology"/>
<evidence type="ECO:0000256" key="6">
    <source>
        <dbReference type="ARBA" id="ARBA00022801"/>
    </source>
</evidence>
<evidence type="ECO:0000313" key="13">
    <source>
        <dbReference type="RefSeq" id="XP_051858265.1"/>
    </source>
</evidence>
<dbReference type="Pfam" id="PF01431">
    <property type="entry name" value="Peptidase_M13"/>
    <property type="match status" value="1"/>
</dbReference>
<comment type="cofactor">
    <cofactor evidence="1">
        <name>Zn(2+)</name>
        <dbReference type="ChEBI" id="CHEBI:29105"/>
    </cofactor>
</comment>
<evidence type="ECO:0000259" key="10">
    <source>
        <dbReference type="Pfam" id="PF01431"/>
    </source>
</evidence>
<feature type="domain" description="Peptidase M13 N-terminal" evidence="11">
    <location>
        <begin position="67"/>
        <end position="412"/>
    </location>
</feature>
<dbReference type="GO" id="GO:0004222">
    <property type="term" value="F:metalloendopeptidase activity"/>
    <property type="evidence" value="ECO:0007669"/>
    <property type="project" value="InterPro"/>
</dbReference>
<dbReference type="GO" id="GO:0005886">
    <property type="term" value="C:plasma membrane"/>
    <property type="evidence" value="ECO:0007669"/>
    <property type="project" value="UniProtKB-SubCell"/>
</dbReference>
<dbReference type="Proteomes" id="UP000515160">
    <property type="component" value="Chromosome 2L"/>
</dbReference>
<feature type="chain" id="PRO_5039400836" evidence="9">
    <location>
        <begin position="17"/>
        <end position="657"/>
    </location>
</feature>
<keyword evidence="5" id="KW-0479">Metal-binding</keyword>
<dbReference type="GO" id="GO:0046872">
    <property type="term" value="F:metal ion binding"/>
    <property type="evidence" value="ECO:0007669"/>
    <property type="project" value="UniProtKB-KW"/>
</dbReference>
<evidence type="ECO:0000256" key="9">
    <source>
        <dbReference type="SAM" id="SignalP"/>
    </source>
</evidence>
<dbReference type="Pfam" id="PF05649">
    <property type="entry name" value="Peptidase_M13_N"/>
    <property type="match status" value="1"/>
</dbReference>
<dbReference type="OrthoDB" id="7995352at2759"/>
<dbReference type="PANTHER" id="PTHR11733:SF237">
    <property type="entry name" value="NEPRILYSIN-LIKE 4"/>
    <property type="match status" value="1"/>
</dbReference>
<dbReference type="PROSITE" id="PS51885">
    <property type="entry name" value="NEPRILYSIN"/>
    <property type="match status" value="1"/>
</dbReference>
<gene>
    <name evidence="13" type="primary">LOC117563775</name>
</gene>
<evidence type="ECO:0000259" key="11">
    <source>
        <dbReference type="Pfam" id="PF05649"/>
    </source>
</evidence>
<dbReference type="Gene3D" id="1.10.1380.10">
    <property type="entry name" value="Neutral endopeptidase , domain2"/>
    <property type="match status" value="1"/>
</dbReference>
<dbReference type="GO" id="GO:0006508">
    <property type="term" value="P:proteolysis"/>
    <property type="evidence" value="ECO:0007669"/>
    <property type="project" value="UniProtKB-KW"/>
</dbReference>
<dbReference type="InterPro" id="IPR008753">
    <property type="entry name" value="Peptidase_M13_N"/>
</dbReference>
<evidence type="ECO:0000256" key="8">
    <source>
        <dbReference type="ARBA" id="ARBA00023049"/>
    </source>
</evidence>
<dbReference type="InterPro" id="IPR024079">
    <property type="entry name" value="MetalloPept_cat_dom_sf"/>
</dbReference>
<dbReference type="RefSeq" id="XP_051858265.1">
    <property type="nucleotide sequence ID" value="XM_052002305.1"/>
</dbReference>